<keyword evidence="6" id="KW-0418">Kinase</keyword>
<gene>
    <name evidence="12" type="ORF">B0T25DRAFT_472801</name>
</gene>
<dbReference type="PANTHER" id="PTHR13205:SF15">
    <property type="entry name" value="DOLICHOL KINASE"/>
    <property type="match status" value="1"/>
</dbReference>
<feature type="transmembrane region" description="Helical" evidence="11">
    <location>
        <begin position="549"/>
        <end position="567"/>
    </location>
</feature>
<evidence type="ECO:0000256" key="6">
    <source>
        <dbReference type="ARBA" id="ARBA00022777"/>
    </source>
</evidence>
<dbReference type="Proteomes" id="UP001275084">
    <property type="component" value="Unassembled WGS sequence"/>
</dbReference>
<reference evidence="12" key="1">
    <citation type="journal article" date="2023" name="Mol. Phylogenet. Evol.">
        <title>Genome-scale phylogeny and comparative genomics of the fungal order Sordariales.</title>
        <authorList>
            <person name="Hensen N."/>
            <person name="Bonometti L."/>
            <person name="Westerberg I."/>
            <person name="Brannstrom I.O."/>
            <person name="Guillou S."/>
            <person name="Cros-Aarteil S."/>
            <person name="Calhoun S."/>
            <person name="Haridas S."/>
            <person name="Kuo A."/>
            <person name="Mondo S."/>
            <person name="Pangilinan J."/>
            <person name="Riley R."/>
            <person name="LaButti K."/>
            <person name="Andreopoulos B."/>
            <person name="Lipzen A."/>
            <person name="Chen C."/>
            <person name="Yan M."/>
            <person name="Daum C."/>
            <person name="Ng V."/>
            <person name="Clum A."/>
            <person name="Steindorff A."/>
            <person name="Ohm R.A."/>
            <person name="Martin F."/>
            <person name="Silar P."/>
            <person name="Natvig D.O."/>
            <person name="Lalanne C."/>
            <person name="Gautier V."/>
            <person name="Ament-Velasquez S.L."/>
            <person name="Kruys A."/>
            <person name="Hutchinson M.I."/>
            <person name="Powell A.J."/>
            <person name="Barry K."/>
            <person name="Miller A.N."/>
            <person name="Grigoriev I.V."/>
            <person name="Debuchy R."/>
            <person name="Gladieux P."/>
            <person name="Hiltunen Thoren M."/>
            <person name="Johannesson H."/>
        </authorList>
    </citation>
    <scope>NUCLEOTIDE SEQUENCE</scope>
    <source>
        <strain evidence="12">CBS 955.72</strain>
    </source>
</reference>
<evidence type="ECO:0000256" key="5">
    <source>
        <dbReference type="ARBA" id="ARBA00022692"/>
    </source>
</evidence>
<feature type="transmembrane region" description="Helical" evidence="11">
    <location>
        <begin position="695"/>
        <end position="711"/>
    </location>
</feature>
<comment type="subcellular location">
    <subcellularLocation>
        <location evidence="1">Endoplasmic reticulum membrane</location>
        <topology evidence="1">Multi-pass membrane protein</topology>
    </subcellularLocation>
</comment>
<feature type="transmembrane region" description="Helical" evidence="11">
    <location>
        <begin position="379"/>
        <end position="400"/>
    </location>
</feature>
<evidence type="ECO:0000256" key="11">
    <source>
        <dbReference type="SAM" id="Phobius"/>
    </source>
</evidence>
<dbReference type="EC" id="2.7.1.108" evidence="3"/>
<organism evidence="12 13">
    <name type="scientific">Lasiosphaeria hispida</name>
    <dbReference type="NCBI Taxonomy" id="260671"/>
    <lineage>
        <taxon>Eukaryota</taxon>
        <taxon>Fungi</taxon>
        <taxon>Dikarya</taxon>
        <taxon>Ascomycota</taxon>
        <taxon>Pezizomycotina</taxon>
        <taxon>Sordariomycetes</taxon>
        <taxon>Sordariomycetidae</taxon>
        <taxon>Sordariales</taxon>
        <taxon>Lasiosphaeriaceae</taxon>
        <taxon>Lasiosphaeria</taxon>
    </lineage>
</organism>
<comment type="caution">
    <text evidence="12">The sequence shown here is derived from an EMBL/GenBank/DDBJ whole genome shotgun (WGS) entry which is preliminary data.</text>
</comment>
<keyword evidence="7" id="KW-0256">Endoplasmic reticulum</keyword>
<keyword evidence="9 11" id="KW-0472">Membrane</keyword>
<dbReference type="AlphaFoldDB" id="A0AAJ0HR05"/>
<evidence type="ECO:0000313" key="12">
    <source>
        <dbReference type="EMBL" id="KAK3359727.1"/>
    </source>
</evidence>
<evidence type="ECO:0000313" key="13">
    <source>
        <dbReference type="Proteomes" id="UP001275084"/>
    </source>
</evidence>
<feature type="region of interest" description="Disordered" evidence="10">
    <location>
        <begin position="1"/>
        <end position="38"/>
    </location>
</feature>
<evidence type="ECO:0000256" key="4">
    <source>
        <dbReference type="ARBA" id="ARBA00022679"/>
    </source>
</evidence>
<feature type="transmembrane region" description="Helical" evidence="11">
    <location>
        <begin position="857"/>
        <end position="877"/>
    </location>
</feature>
<protein>
    <recommendedName>
        <fullName evidence="3">dolichol kinase</fullName>
        <ecNumber evidence="3">2.7.1.108</ecNumber>
    </recommendedName>
</protein>
<keyword evidence="8 11" id="KW-1133">Transmembrane helix</keyword>
<evidence type="ECO:0000256" key="7">
    <source>
        <dbReference type="ARBA" id="ARBA00022824"/>
    </source>
</evidence>
<keyword evidence="5 11" id="KW-0812">Transmembrane</keyword>
<evidence type="ECO:0000256" key="3">
    <source>
        <dbReference type="ARBA" id="ARBA00012132"/>
    </source>
</evidence>
<feature type="compositionally biased region" description="Pro residues" evidence="10">
    <location>
        <begin position="1"/>
        <end position="10"/>
    </location>
</feature>
<accession>A0AAJ0HR05</accession>
<feature type="compositionally biased region" description="Basic and acidic residues" evidence="10">
    <location>
        <begin position="14"/>
        <end position="24"/>
    </location>
</feature>
<feature type="transmembrane region" description="Helical" evidence="11">
    <location>
        <begin position="820"/>
        <end position="837"/>
    </location>
</feature>
<dbReference type="InterPro" id="IPR032974">
    <property type="entry name" value="Polypren_kinase"/>
</dbReference>
<feature type="transmembrane region" description="Helical" evidence="11">
    <location>
        <begin position="782"/>
        <end position="799"/>
    </location>
</feature>
<feature type="region of interest" description="Disordered" evidence="10">
    <location>
        <begin position="73"/>
        <end position="95"/>
    </location>
</feature>
<feature type="transmembrane region" description="Helical" evidence="11">
    <location>
        <begin position="740"/>
        <end position="762"/>
    </location>
</feature>
<keyword evidence="13" id="KW-1185">Reference proteome</keyword>
<evidence type="ECO:0000256" key="9">
    <source>
        <dbReference type="ARBA" id="ARBA00023136"/>
    </source>
</evidence>
<evidence type="ECO:0000256" key="1">
    <source>
        <dbReference type="ARBA" id="ARBA00004477"/>
    </source>
</evidence>
<feature type="transmembrane region" description="Helical" evidence="11">
    <location>
        <begin position="347"/>
        <end position="367"/>
    </location>
</feature>
<dbReference type="GO" id="GO:0005789">
    <property type="term" value="C:endoplasmic reticulum membrane"/>
    <property type="evidence" value="ECO:0007669"/>
    <property type="project" value="UniProtKB-SubCell"/>
</dbReference>
<evidence type="ECO:0000256" key="10">
    <source>
        <dbReference type="SAM" id="MobiDB-lite"/>
    </source>
</evidence>
<dbReference type="GO" id="GO:0004168">
    <property type="term" value="F:dolichol kinase activity"/>
    <property type="evidence" value="ECO:0007669"/>
    <property type="project" value="UniProtKB-EC"/>
</dbReference>
<reference evidence="12" key="2">
    <citation type="submission" date="2023-06" db="EMBL/GenBank/DDBJ databases">
        <authorList>
            <consortium name="Lawrence Berkeley National Laboratory"/>
            <person name="Haridas S."/>
            <person name="Hensen N."/>
            <person name="Bonometti L."/>
            <person name="Westerberg I."/>
            <person name="Brannstrom I.O."/>
            <person name="Guillou S."/>
            <person name="Cros-Aarteil S."/>
            <person name="Calhoun S."/>
            <person name="Kuo A."/>
            <person name="Mondo S."/>
            <person name="Pangilinan J."/>
            <person name="Riley R."/>
            <person name="Labutti K."/>
            <person name="Andreopoulos B."/>
            <person name="Lipzen A."/>
            <person name="Chen C."/>
            <person name="Yanf M."/>
            <person name="Daum C."/>
            <person name="Ng V."/>
            <person name="Clum A."/>
            <person name="Steindorff A."/>
            <person name="Ohm R."/>
            <person name="Martin F."/>
            <person name="Silar P."/>
            <person name="Natvig D."/>
            <person name="Lalanne C."/>
            <person name="Gautier V."/>
            <person name="Ament-Velasquez S.L."/>
            <person name="Kruys A."/>
            <person name="Hutchinson M.I."/>
            <person name="Powell A.J."/>
            <person name="Barry K."/>
            <person name="Miller A.N."/>
            <person name="Grigoriev I.V."/>
            <person name="Debuchy R."/>
            <person name="Gladieux P."/>
            <person name="Thoren M.H."/>
            <person name="Johannesson H."/>
        </authorList>
    </citation>
    <scope>NUCLEOTIDE SEQUENCE</scope>
    <source>
        <strain evidence="12">CBS 955.72</strain>
    </source>
</reference>
<sequence>MPEHLQPPGPSTKSDVEGDREHLRIRSRTPKPYRRQNFELLEPSDRVVYSASTAHVDGLGADIDSVQASSYALDGPSYTKDSTPASESGTEADDEHFLKGLPAPKARLHKGLRGKNESLSGSSTPLLSPAILEEEGRRKSLGLSHGVFERDKRGAAEKSRRRKELIRRAAEVLLLACQGGLLASNRDVQPFLRSYRRELFTLSSVFAALVAVYPLRLASWAYRHKSPADLIPVCIPASFDPAPLLYPPLIPVFVSLLVAQGVKSAVPLNVVLSICALPRPLIPGARYWEVYSNAHWLLSCIPCFLGSYFPATQLSGGQDISPEVLVLLYPLHQTLCLLLQHLTTTSLLIAELQLLSAALINLLLLAYSPQAVILKAVLWGGGLSLIIFCGQVIQWAISLARVPKWRFRRIPLSPKSGFTSRLLKHLWSLRQPRHGTVLGDNGSSSDSGNSTDEHPDGQQSISPRLSLKKPARPDSDHDMPPSPLTNDVRFSLLDPLPQISPRRHTLPVAHNLGNRLKGETSSGRRKRSASFSVQAFFSLTPAQAALRRWLYACWVYVCVFATIFIGIREYVKQYAFQGYEPIGWALGYLFGDLPRFRFEVVQANLERWICLPARLESSADVCSTGWVQHVRITSLGEANTRLVLSAYWLAVIVVGLAIVFRLSPIYEVDTRRKVFHFMMVAMFLPTIFVDPAYVALALSLVLAIFLLLDLLRTSQLPPLSKPIASFLTPYVDGRDLRGPVVISHIFLLIGCAIPLWLSLAALPRTGSDTLLGWEVPTRDVSMVSGVVCVGLGDAAASLIGRRWGHRKWLWGGGKSVEGSLAFATAVFVGLMAANVWLRVGGWVLSPDGGGGSVLGPAPVVGTGIGGLLAGLWSWLWWSTSVQKTALCASMASLTEAVLTGGNDNVVVPVVLWTCVKTMGV</sequence>
<name>A0AAJ0HR05_9PEZI</name>
<evidence type="ECO:0000256" key="8">
    <source>
        <dbReference type="ARBA" id="ARBA00022989"/>
    </source>
</evidence>
<dbReference type="EMBL" id="JAUIQD010000002">
    <property type="protein sequence ID" value="KAK3359727.1"/>
    <property type="molecule type" value="Genomic_DNA"/>
</dbReference>
<keyword evidence="4" id="KW-0808">Transferase</keyword>
<evidence type="ECO:0000256" key="2">
    <source>
        <dbReference type="ARBA" id="ARBA00010794"/>
    </source>
</evidence>
<dbReference type="PANTHER" id="PTHR13205">
    <property type="entry name" value="TRANSMEMBRANE PROTEIN 15-RELATED"/>
    <property type="match status" value="1"/>
</dbReference>
<feature type="compositionally biased region" description="Polar residues" evidence="10">
    <location>
        <begin position="79"/>
        <end position="89"/>
    </location>
</feature>
<dbReference type="GO" id="GO:0043048">
    <property type="term" value="P:dolichyl monophosphate biosynthetic process"/>
    <property type="evidence" value="ECO:0007669"/>
    <property type="project" value="TreeGrafter"/>
</dbReference>
<comment type="similarity">
    <text evidence="2">Belongs to the polyprenol kinase family.</text>
</comment>
<feature type="compositionally biased region" description="Low complexity" evidence="10">
    <location>
        <begin position="439"/>
        <end position="450"/>
    </location>
</feature>
<feature type="region of interest" description="Disordered" evidence="10">
    <location>
        <begin position="434"/>
        <end position="483"/>
    </location>
</feature>
<feature type="compositionally biased region" description="Basic residues" evidence="10">
    <location>
        <begin position="25"/>
        <end position="34"/>
    </location>
</feature>
<proteinExistence type="inferred from homology"/>
<feature type="transmembrane region" description="Helical" evidence="11">
    <location>
        <begin position="642"/>
        <end position="662"/>
    </location>
</feature>